<comment type="caution">
    <text evidence="1">The sequence shown here is derived from an EMBL/GenBank/DDBJ whole genome shotgun (WGS) entry which is preliminary data.</text>
</comment>
<gene>
    <name evidence="1" type="ORF">PPL_03617</name>
</gene>
<dbReference type="AlphaFoldDB" id="D3B5A4"/>
<dbReference type="EMBL" id="ADBJ01000015">
    <property type="protein sequence ID" value="EFA83469.1"/>
    <property type="molecule type" value="Genomic_DNA"/>
</dbReference>
<organism evidence="1 2">
    <name type="scientific">Heterostelium pallidum (strain ATCC 26659 / Pp 5 / PN500)</name>
    <name type="common">Cellular slime mold</name>
    <name type="synonym">Polysphondylium pallidum</name>
    <dbReference type="NCBI Taxonomy" id="670386"/>
    <lineage>
        <taxon>Eukaryota</taxon>
        <taxon>Amoebozoa</taxon>
        <taxon>Evosea</taxon>
        <taxon>Eumycetozoa</taxon>
        <taxon>Dictyostelia</taxon>
        <taxon>Acytosteliales</taxon>
        <taxon>Acytosteliaceae</taxon>
        <taxon>Heterostelium</taxon>
    </lineage>
</organism>
<proteinExistence type="predicted"/>
<protein>
    <submittedName>
        <fullName evidence="1">Uncharacterized protein</fullName>
    </submittedName>
</protein>
<evidence type="ECO:0000313" key="1">
    <source>
        <dbReference type="EMBL" id="EFA83469.1"/>
    </source>
</evidence>
<sequence>MTVVSPNFSLVSITAPSIAITSTVKFKPEAILSGSCSRFKQLSQPSQPPCTFGTEKLSPRTARSVFLLHSRSFSRYRLTSLSLSIADFSCSSCFATSGVLDRHVLY</sequence>
<dbReference type="RefSeq" id="XP_020435586.1">
    <property type="nucleotide sequence ID" value="XM_020574544.1"/>
</dbReference>
<reference evidence="1 2" key="1">
    <citation type="journal article" date="2011" name="Genome Res.">
        <title>Phylogeny-wide analysis of social amoeba genomes highlights ancient origins for complex intercellular communication.</title>
        <authorList>
            <person name="Heidel A.J."/>
            <person name="Lawal H.M."/>
            <person name="Felder M."/>
            <person name="Schilde C."/>
            <person name="Helps N.R."/>
            <person name="Tunggal B."/>
            <person name="Rivero F."/>
            <person name="John U."/>
            <person name="Schleicher M."/>
            <person name="Eichinger L."/>
            <person name="Platzer M."/>
            <person name="Noegel A.A."/>
            <person name="Schaap P."/>
            <person name="Gloeckner G."/>
        </authorList>
    </citation>
    <scope>NUCLEOTIDE SEQUENCE [LARGE SCALE GENOMIC DNA]</scope>
    <source>
        <strain evidence="2">ATCC 26659 / Pp 5 / PN500</strain>
    </source>
</reference>
<dbReference type="Proteomes" id="UP000001396">
    <property type="component" value="Unassembled WGS sequence"/>
</dbReference>
<dbReference type="InParanoid" id="D3B5A4"/>
<evidence type="ECO:0000313" key="2">
    <source>
        <dbReference type="Proteomes" id="UP000001396"/>
    </source>
</evidence>
<accession>D3B5A4</accession>
<name>D3B5A4_HETP5</name>
<keyword evidence="2" id="KW-1185">Reference proteome</keyword>
<dbReference type="GeneID" id="31359104"/>